<dbReference type="Proteomes" id="UP001305421">
    <property type="component" value="Chromosome"/>
</dbReference>
<dbReference type="InterPro" id="IPR015943">
    <property type="entry name" value="WD40/YVTN_repeat-like_dom_sf"/>
</dbReference>
<dbReference type="Pfam" id="PF02518">
    <property type="entry name" value="HATPase_c"/>
    <property type="match status" value="1"/>
</dbReference>
<dbReference type="PRINTS" id="PR00344">
    <property type="entry name" value="BCTRLSENSOR"/>
</dbReference>
<dbReference type="PROSITE" id="PS50110">
    <property type="entry name" value="RESPONSE_REGULATORY"/>
    <property type="match status" value="1"/>
</dbReference>
<keyword evidence="7" id="KW-0175">Coiled coil</keyword>
<dbReference type="CDD" id="cd16922">
    <property type="entry name" value="HATPase_EvgS-ArcB-TorS-like"/>
    <property type="match status" value="1"/>
</dbReference>
<evidence type="ECO:0000313" key="11">
    <source>
        <dbReference type="Proteomes" id="UP001305421"/>
    </source>
</evidence>
<dbReference type="InterPro" id="IPR036097">
    <property type="entry name" value="HisK_dim/P_sf"/>
</dbReference>
<dbReference type="InterPro" id="IPR036890">
    <property type="entry name" value="HATPase_C_sf"/>
</dbReference>
<dbReference type="InterPro" id="IPR011006">
    <property type="entry name" value="CheY-like_superfamily"/>
</dbReference>
<dbReference type="Pfam" id="PF07495">
    <property type="entry name" value="Y_Y_Y"/>
    <property type="match status" value="1"/>
</dbReference>
<evidence type="ECO:0000259" key="8">
    <source>
        <dbReference type="PROSITE" id="PS50109"/>
    </source>
</evidence>
<dbReference type="SUPFAM" id="SSF47384">
    <property type="entry name" value="Homodimeric domain of signal transducing histidine kinase"/>
    <property type="match status" value="1"/>
</dbReference>
<dbReference type="InterPro" id="IPR013783">
    <property type="entry name" value="Ig-like_fold"/>
</dbReference>
<keyword evidence="10" id="KW-0067">ATP-binding</keyword>
<evidence type="ECO:0000256" key="1">
    <source>
        <dbReference type="ARBA" id="ARBA00000085"/>
    </source>
</evidence>
<dbReference type="CDD" id="cd00082">
    <property type="entry name" value="HisKA"/>
    <property type="match status" value="1"/>
</dbReference>
<gene>
    <name evidence="10" type="ORF">PDM28_14245</name>
</gene>
<keyword evidence="4" id="KW-0808">Transferase</keyword>
<keyword evidence="10" id="KW-0547">Nucleotide-binding</keyword>
<accession>A0ABY9YAG2</accession>
<dbReference type="InterPro" id="IPR003594">
    <property type="entry name" value="HATPase_dom"/>
</dbReference>
<evidence type="ECO:0000256" key="6">
    <source>
        <dbReference type="PROSITE-ProRule" id="PRU00169"/>
    </source>
</evidence>
<dbReference type="InterPro" id="IPR003661">
    <property type="entry name" value="HisK_dim/P_dom"/>
</dbReference>
<feature type="domain" description="Histidine kinase" evidence="8">
    <location>
        <begin position="810"/>
        <end position="1029"/>
    </location>
</feature>
<dbReference type="RefSeq" id="WP_311182528.1">
    <property type="nucleotide sequence ID" value="NZ_CP115543.1"/>
</dbReference>
<dbReference type="InterPro" id="IPR004358">
    <property type="entry name" value="Sig_transdc_His_kin-like_C"/>
</dbReference>
<evidence type="ECO:0000256" key="3">
    <source>
        <dbReference type="ARBA" id="ARBA00022553"/>
    </source>
</evidence>
<evidence type="ECO:0000256" key="5">
    <source>
        <dbReference type="ARBA" id="ARBA00022777"/>
    </source>
</evidence>
<dbReference type="PROSITE" id="PS50109">
    <property type="entry name" value="HIS_KIN"/>
    <property type="match status" value="1"/>
</dbReference>
<dbReference type="Gene3D" id="2.130.10.10">
    <property type="entry name" value="YVTN repeat-like/Quinoprotein amine dehydrogenase"/>
    <property type="match status" value="3"/>
</dbReference>
<dbReference type="InterPro" id="IPR005467">
    <property type="entry name" value="His_kinase_dom"/>
</dbReference>
<feature type="domain" description="Response regulatory" evidence="9">
    <location>
        <begin position="1052"/>
        <end position="1164"/>
    </location>
</feature>
<dbReference type="InterPro" id="IPR011123">
    <property type="entry name" value="Y_Y_Y"/>
</dbReference>
<dbReference type="SUPFAM" id="SSF52172">
    <property type="entry name" value="CheY-like"/>
    <property type="match status" value="1"/>
</dbReference>
<dbReference type="PANTHER" id="PTHR43047:SF72">
    <property type="entry name" value="OSMOSENSING HISTIDINE PROTEIN KINASE SLN1"/>
    <property type="match status" value="1"/>
</dbReference>
<dbReference type="Pfam" id="PF00512">
    <property type="entry name" value="HisKA"/>
    <property type="match status" value="1"/>
</dbReference>
<dbReference type="SMART" id="SM00387">
    <property type="entry name" value="HATPase_c"/>
    <property type="match status" value="1"/>
</dbReference>
<feature type="coiled-coil region" evidence="7">
    <location>
        <begin position="773"/>
        <end position="800"/>
    </location>
</feature>
<proteinExistence type="predicted"/>
<keyword evidence="3 6" id="KW-0597">Phosphoprotein</keyword>
<name>A0ABY9YAG2_9GAMM</name>
<keyword evidence="5" id="KW-0418">Kinase</keyword>
<dbReference type="Gene3D" id="2.60.40.10">
    <property type="entry name" value="Immunoglobulins"/>
    <property type="match status" value="1"/>
</dbReference>
<dbReference type="Gene3D" id="1.10.287.130">
    <property type="match status" value="1"/>
</dbReference>
<dbReference type="SUPFAM" id="SSF63829">
    <property type="entry name" value="Calcium-dependent phosphotriesterase"/>
    <property type="match status" value="2"/>
</dbReference>
<dbReference type="GO" id="GO:0005524">
    <property type="term" value="F:ATP binding"/>
    <property type="evidence" value="ECO:0007669"/>
    <property type="project" value="UniProtKB-KW"/>
</dbReference>
<dbReference type="Gene3D" id="3.30.565.10">
    <property type="entry name" value="Histidine kinase-like ATPase, C-terminal domain"/>
    <property type="match status" value="1"/>
</dbReference>
<dbReference type="EMBL" id="CP115543">
    <property type="protein sequence ID" value="WNH47830.1"/>
    <property type="molecule type" value="Genomic_DNA"/>
</dbReference>
<organism evidence="10 11">
    <name type="scientific">Stenotrophomonas aracearum</name>
    <dbReference type="NCBI Taxonomy" id="3003272"/>
    <lineage>
        <taxon>Bacteria</taxon>
        <taxon>Pseudomonadati</taxon>
        <taxon>Pseudomonadota</taxon>
        <taxon>Gammaproteobacteria</taxon>
        <taxon>Lysobacterales</taxon>
        <taxon>Lysobacteraceae</taxon>
        <taxon>Stenotrophomonas</taxon>
    </lineage>
</organism>
<keyword evidence="11" id="KW-1185">Reference proteome</keyword>
<evidence type="ECO:0000313" key="10">
    <source>
        <dbReference type="EMBL" id="WNH47830.1"/>
    </source>
</evidence>
<feature type="modified residue" description="4-aspartylphosphate" evidence="6">
    <location>
        <position position="1101"/>
    </location>
</feature>
<dbReference type="InterPro" id="IPR001789">
    <property type="entry name" value="Sig_transdc_resp-reg_receiver"/>
</dbReference>
<dbReference type="SUPFAM" id="SSF55874">
    <property type="entry name" value="ATPase domain of HSP90 chaperone/DNA topoisomerase II/histidine kinase"/>
    <property type="match status" value="1"/>
</dbReference>
<reference evidence="10 11" key="1">
    <citation type="submission" date="2022-12" db="EMBL/GenBank/DDBJ databases">
        <title>Two new species, Stenotrophomonas aracearum and Stenotrophomonas oahuensis, isolated from Anthurium (Araceae family) in Hawaii.</title>
        <authorList>
            <person name="Chunag S.C."/>
            <person name="Dobhal S."/>
            <person name="Alvarez A."/>
            <person name="Arif M."/>
        </authorList>
    </citation>
    <scope>NUCLEOTIDE SEQUENCE [LARGE SCALE GENOMIC DNA]</scope>
    <source>
        <strain evidence="10 11">A5588</strain>
    </source>
</reference>
<evidence type="ECO:0000259" key="9">
    <source>
        <dbReference type="PROSITE" id="PS50110"/>
    </source>
</evidence>
<dbReference type="PANTHER" id="PTHR43047">
    <property type="entry name" value="TWO-COMPONENT HISTIDINE PROTEIN KINASE"/>
    <property type="match status" value="1"/>
</dbReference>
<dbReference type="SMART" id="SM00388">
    <property type="entry name" value="HisKA"/>
    <property type="match status" value="1"/>
</dbReference>
<protein>
    <recommendedName>
        <fullName evidence="2">histidine kinase</fullName>
        <ecNumber evidence="2">2.7.13.3</ecNumber>
    </recommendedName>
</protein>
<comment type="catalytic activity">
    <reaction evidence="1">
        <text>ATP + protein L-histidine = ADP + protein N-phospho-L-histidine.</text>
        <dbReference type="EC" id="2.7.13.3"/>
    </reaction>
</comment>
<evidence type="ECO:0000256" key="4">
    <source>
        <dbReference type="ARBA" id="ARBA00022679"/>
    </source>
</evidence>
<sequence length="1164" mass="126146">MTLPRATLHARAIVVLLACLLAWPVAGNPTVVQIPAPRLLGIPDGLHDPQVRAIAEDASGYLWLAGSDGLMRFDGQRFRQWRREEGLPDVDLRAIHVDARDRLWLGTANQGLVMMGSDRSGFQRMSASAPLALRQGHLRQVSSSGDGRVWAIGSDQQLHALSPRDGQWQRYPLPGATVIALVRDSTGTLWAAQPAALWRWQGAHFARVALPGSAAAPIKSLWADPQGGIEVTTARGSWAVGAATRARRLEPGDRSVLRSTDGTLWQHGERGLQRRDAGRVLPVSLVLPPGAAPGPVVIRQAWEDRGGDLWWVSERHGLWWLSGRWRQFTALPAVADGTPGIGSHYALALAASGPHHAWVAGSRGRLQHLDLRTGHGRDVGAYPHAGVTALPVGLDEDARGRVWLASADRLLRYDPQQGQRRTWPLGLHAPQGALSLQVCAQEQVWLAHPQAIQQWSPGGERLRHLAPQAVGLANDLPLRQLLCTRDGELWATDPAGAMRWSPSRERFEPVPGDGVGASLALAEADDGTLWISRDAALEQYRRVHGRLQRLRRLGPAEGYPQLRAEALVVGGNGVAWAGAARGLVRVDPGPGEVTVLGTAQGLPVQEVLSHRLLRTGAGAVVAGMREGGLLAFDPRALRTPVSPPVLVFDAMSRRRHGRIIQVPVSMQPVILGTADRNVRVAVRLLGRGDPDRIHYRFRLLGQDPGWVDTGPVAQRLFTRLPAGDHTLLVQARHAGGPWSSVRQLPLRVVPRWWETTVGRSVAGIAICLVAVGLSRLHQQRQRQRARRRQARAREQRAEQDSLQRSRFLAELGSQVRAPLTPVLGWSELLLQSPLSPLQREQVGSLQQAGHHLLQLMDDALDLAGIESGRLQLQPVPFVLAELIRELHALLLPVARRKALALHWSSALDPDTRYLGDVQRLRQILLNLLGNALKFTAHGQVRLAARPAPDGNGVLLCVSDTGPGMTPAQLQRLFQRFSQVDAPATGACHGGSGLGLAISRELAQAMGGSLVVDSQRGRGTQFQLLLPWHPLPPGATVAATACAPAPATPLRIMLMLSPDEAETVEVVCAMLRAQGHKVVGVRNADAWVHDVDPGPWDLIVADPDLLVAGGRLSARLPWLWPGVRRMALTARADACAERDARAGGFERFARLPLTGTRLAAALEAA</sequence>
<evidence type="ECO:0000256" key="2">
    <source>
        <dbReference type="ARBA" id="ARBA00012438"/>
    </source>
</evidence>
<dbReference type="EC" id="2.7.13.3" evidence="2"/>
<evidence type="ECO:0000256" key="7">
    <source>
        <dbReference type="SAM" id="Coils"/>
    </source>
</evidence>